<organism evidence="2 3">
    <name type="scientific">Streptosporangium roseum (strain ATCC 12428 / DSM 43021 / JCM 3005 / KCTC 9067 / NCIMB 10171 / NRRL 2505 / NI 9100)</name>
    <dbReference type="NCBI Taxonomy" id="479432"/>
    <lineage>
        <taxon>Bacteria</taxon>
        <taxon>Bacillati</taxon>
        <taxon>Actinomycetota</taxon>
        <taxon>Actinomycetes</taxon>
        <taxon>Streptosporangiales</taxon>
        <taxon>Streptosporangiaceae</taxon>
        <taxon>Streptosporangium</taxon>
    </lineage>
</organism>
<dbReference type="Proteomes" id="UP000002029">
    <property type="component" value="Chromosome"/>
</dbReference>
<protein>
    <recommendedName>
        <fullName evidence="1">A-factor biosynthesis hotdog domain-containing protein</fullName>
    </recommendedName>
</protein>
<sequence>MQSSNPNISLAVDLEHPVYFDHPLDHVPGMLMLGAVLDRVLAGDAGQDQCMANFAFYRFAELDAELLLGLRRESAPDHWAAEITQEEATVCSARVRHGASPPIPAGGTTGRVRGDAAPMSLMRRTREENVALEMPRFTGTQVACPLLDPAADHHFALKHPRTRGVVELVEAARQFGVLLWQLEYGRPADVRLLLDAVDLDLPTSLSREVPMELRWDRAPRRGIAASFSMEVWAGDTRVGRVALESRAVSESAYQRLRGARV</sequence>
<dbReference type="Pfam" id="PF03756">
    <property type="entry name" value="AfsA"/>
    <property type="match status" value="2"/>
</dbReference>
<dbReference type="InterPro" id="IPR005509">
    <property type="entry name" value="AfsA_hotdog_dom"/>
</dbReference>
<gene>
    <name evidence="2" type="ordered locus">Sros_0681</name>
</gene>
<evidence type="ECO:0000259" key="1">
    <source>
        <dbReference type="Pfam" id="PF03756"/>
    </source>
</evidence>
<dbReference type="RefSeq" id="WP_012887450.1">
    <property type="nucleotide sequence ID" value="NC_013595.1"/>
</dbReference>
<dbReference type="eggNOG" id="ENOG50342GA">
    <property type="taxonomic scope" value="Bacteria"/>
</dbReference>
<keyword evidence="3" id="KW-1185">Reference proteome</keyword>
<dbReference type="STRING" id="479432.Sros_0681"/>
<feature type="domain" description="A-factor biosynthesis hotdog" evidence="1">
    <location>
        <begin position="124"/>
        <end position="219"/>
    </location>
</feature>
<dbReference type="KEGG" id="sro:Sros_0681"/>
<name>D2B4L8_STRRD</name>
<dbReference type="HOGENOM" id="CLU_936618_0_0_11"/>
<proteinExistence type="predicted"/>
<dbReference type="AlphaFoldDB" id="D2B4L8"/>
<dbReference type="OrthoDB" id="7838374at2"/>
<feature type="domain" description="A-factor biosynthesis hotdog" evidence="1">
    <location>
        <begin position="9"/>
        <end position="35"/>
    </location>
</feature>
<reference evidence="2 3" key="1">
    <citation type="journal article" date="2010" name="Stand. Genomic Sci.">
        <title>Complete genome sequence of Streptosporangium roseum type strain (NI 9100).</title>
        <authorList>
            <person name="Nolan M."/>
            <person name="Sikorski J."/>
            <person name="Jando M."/>
            <person name="Lucas S."/>
            <person name="Lapidus A."/>
            <person name="Glavina Del Rio T."/>
            <person name="Chen F."/>
            <person name="Tice H."/>
            <person name="Pitluck S."/>
            <person name="Cheng J.F."/>
            <person name="Chertkov O."/>
            <person name="Sims D."/>
            <person name="Meincke L."/>
            <person name="Brettin T."/>
            <person name="Han C."/>
            <person name="Detter J.C."/>
            <person name="Bruce D."/>
            <person name="Goodwin L."/>
            <person name="Land M."/>
            <person name="Hauser L."/>
            <person name="Chang Y.J."/>
            <person name="Jeffries C.D."/>
            <person name="Ivanova N."/>
            <person name="Mavromatis K."/>
            <person name="Mikhailova N."/>
            <person name="Chen A."/>
            <person name="Palaniappan K."/>
            <person name="Chain P."/>
            <person name="Rohde M."/>
            <person name="Goker M."/>
            <person name="Bristow J."/>
            <person name="Eisen J.A."/>
            <person name="Markowitz V."/>
            <person name="Hugenholtz P."/>
            <person name="Kyrpides N.C."/>
            <person name="Klenk H.P."/>
        </authorList>
    </citation>
    <scope>NUCLEOTIDE SEQUENCE [LARGE SCALE GENOMIC DNA]</scope>
    <source>
        <strain evidence="3">ATCC 12428 / DSM 43021 / JCM 3005 / NI 9100</strain>
    </source>
</reference>
<accession>D2B4L8</accession>
<evidence type="ECO:0000313" key="2">
    <source>
        <dbReference type="EMBL" id="ACZ83704.1"/>
    </source>
</evidence>
<evidence type="ECO:0000313" key="3">
    <source>
        <dbReference type="Proteomes" id="UP000002029"/>
    </source>
</evidence>
<dbReference type="EMBL" id="CP001814">
    <property type="protein sequence ID" value="ACZ83704.1"/>
    <property type="molecule type" value="Genomic_DNA"/>
</dbReference>